<keyword evidence="3" id="KW-1185">Reference proteome</keyword>
<dbReference type="EMBL" id="FQYP01000003">
    <property type="protein sequence ID" value="SHI85406.1"/>
    <property type="molecule type" value="Genomic_DNA"/>
</dbReference>
<dbReference type="RefSeq" id="WP_073315758.1">
    <property type="nucleotide sequence ID" value="NZ_FQYP01000003.1"/>
</dbReference>
<proteinExistence type="predicted"/>
<dbReference type="Proteomes" id="UP000184432">
    <property type="component" value="Unassembled WGS sequence"/>
</dbReference>
<keyword evidence="1" id="KW-0812">Transmembrane</keyword>
<feature type="transmembrane region" description="Helical" evidence="1">
    <location>
        <begin position="7"/>
        <end position="28"/>
    </location>
</feature>
<keyword evidence="1" id="KW-0472">Membrane</keyword>
<dbReference type="STRING" id="570521.SAMN04488508_103428"/>
<evidence type="ECO:0000313" key="2">
    <source>
        <dbReference type="EMBL" id="SHI85406.1"/>
    </source>
</evidence>
<keyword evidence="1" id="KW-1133">Transmembrane helix</keyword>
<dbReference type="AlphaFoldDB" id="A0A1M6EJ33"/>
<reference evidence="3" key="1">
    <citation type="submission" date="2016-11" db="EMBL/GenBank/DDBJ databases">
        <authorList>
            <person name="Varghese N."/>
            <person name="Submissions S."/>
        </authorList>
    </citation>
    <scope>NUCLEOTIDE SEQUENCE [LARGE SCALE GENOMIC DNA]</scope>
    <source>
        <strain evidence="3">DSM 22623</strain>
    </source>
</reference>
<evidence type="ECO:0000313" key="3">
    <source>
        <dbReference type="Proteomes" id="UP000184432"/>
    </source>
</evidence>
<name>A0A1M6EJ33_9FLAO</name>
<gene>
    <name evidence="2" type="ORF">SAMN04488508_103428</name>
</gene>
<organism evidence="2 3">
    <name type="scientific">Aquimarina spongiae</name>
    <dbReference type="NCBI Taxonomy" id="570521"/>
    <lineage>
        <taxon>Bacteria</taxon>
        <taxon>Pseudomonadati</taxon>
        <taxon>Bacteroidota</taxon>
        <taxon>Flavobacteriia</taxon>
        <taxon>Flavobacteriales</taxon>
        <taxon>Flavobacteriaceae</taxon>
        <taxon>Aquimarina</taxon>
    </lineage>
</organism>
<accession>A0A1M6EJ33</accession>
<protein>
    <submittedName>
        <fullName evidence="2">Uncharacterized protein</fullName>
    </submittedName>
</protein>
<evidence type="ECO:0000256" key="1">
    <source>
        <dbReference type="SAM" id="Phobius"/>
    </source>
</evidence>
<dbReference type="OrthoDB" id="883593at2"/>
<sequence length="182" mass="21292">MKKLLKIILIIISSLVFIVIALAGWFYYQHVGKHSVDQEKYPHYIGYLDPQKTISKEGFETCNETKVYKTHHGAIPEAFKENKWAFRKNILETYGNNHYTNSGYLFFRFIVNCKGETGRFEITGTDFDFNTIQFNQELIDQLHQLTADSENWKVLQGKDTPIDYYVYVGYKIKNGEITEILP</sequence>